<evidence type="ECO:0000256" key="2">
    <source>
        <dbReference type="ARBA" id="ARBA00023015"/>
    </source>
</evidence>
<dbReference type="Proteomes" id="UP000184600">
    <property type="component" value="Unassembled WGS sequence"/>
</dbReference>
<dbReference type="STRING" id="1117707.VQ7734_04696"/>
<keyword evidence="7" id="KW-1185">Reference proteome</keyword>
<comment type="similarity">
    <text evidence="1">Belongs to the LysR transcriptional regulatory family.</text>
</comment>
<dbReference type="PANTHER" id="PTHR30537">
    <property type="entry name" value="HTH-TYPE TRANSCRIPTIONAL REGULATOR"/>
    <property type="match status" value="1"/>
</dbReference>
<dbReference type="FunFam" id="1.10.10.10:FF:000001">
    <property type="entry name" value="LysR family transcriptional regulator"/>
    <property type="match status" value="1"/>
</dbReference>
<evidence type="ECO:0000259" key="5">
    <source>
        <dbReference type="PROSITE" id="PS50931"/>
    </source>
</evidence>
<dbReference type="InterPro" id="IPR005119">
    <property type="entry name" value="LysR_subst-bd"/>
</dbReference>
<dbReference type="Pfam" id="PF00126">
    <property type="entry name" value="HTH_1"/>
    <property type="match status" value="1"/>
</dbReference>
<keyword evidence="3" id="KW-0238">DNA-binding</keyword>
<name>A0A1M7Z217_9VIBR</name>
<dbReference type="EMBL" id="FRFG01000084">
    <property type="protein sequence ID" value="SHO58921.1"/>
    <property type="molecule type" value="Genomic_DNA"/>
</dbReference>
<proteinExistence type="inferred from homology"/>
<evidence type="ECO:0000256" key="1">
    <source>
        <dbReference type="ARBA" id="ARBA00009437"/>
    </source>
</evidence>
<dbReference type="InterPro" id="IPR036390">
    <property type="entry name" value="WH_DNA-bd_sf"/>
</dbReference>
<keyword evidence="4" id="KW-0804">Transcription</keyword>
<evidence type="ECO:0000313" key="7">
    <source>
        <dbReference type="Proteomes" id="UP000184600"/>
    </source>
</evidence>
<dbReference type="GO" id="GO:0043565">
    <property type="term" value="F:sequence-specific DNA binding"/>
    <property type="evidence" value="ECO:0007669"/>
    <property type="project" value="TreeGrafter"/>
</dbReference>
<dbReference type="Gene3D" id="3.40.190.290">
    <property type="match status" value="1"/>
</dbReference>
<gene>
    <name evidence="6" type="primary">dmlR_13</name>
    <name evidence="6" type="ORF">VQ7734_04696</name>
</gene>
<sequence length="305" mass="33357">MIVNLEHIDVFVEVVDAQSFTRAATRLGMPTSTVSARIARLEQRLGVTLIQRTTRQLNVTPAGRRYYEHCVRALSEVASAEQELSSITQEPAGKLVITAPADIADSLLVPLVNVYTRQYPAVQVELMVTNRQVDLIGESVDLAVRIGPLSDSGLIARKYVDSRVGLWASAAYLEQHGTPAHEDDLAAHRLIQLLPVSRDLTWYHPAGRVIDVSFSGVVATDDVQNCRKFIESGAGIGILPDFIGQSAGAGSTLVRVLPALVSDTFSIYFVWPSQQFVPQTVRKFIDLAMDENSCSDSVTEIFCSD</sequence>
<dbReference type="PROSITE" id="PS50931">
    <property type="entry name" value="HTH_LYSR"/>
    <property type="match status" value="1"/>
</dbReference>
<dbReference type="Gene3D" id="1.10.10.10">
    <property type="entry name" value="Winged helix-like DNA-binding domain superfamily/Winged helix DNA-binding domain"/>
    <property type="match status" value="1"/>
</dbReference>
<dbReference type="PANTHER" id="PTHR30537:SF5">
    <property type="entry name" value="HTH-TYPE TRANSCRIPTIONAL ACTIVATOR TTDR-RELATED"/>
    <property type="match status" value="1"/>
</dbReference>
<dbReference type="GO" id="GO:0006351">
    <property type="term" value="P:DNA-templated transcription"/>
    <property type="evidence" value="ECO:0007669"/>
    <property type="project" value="TreeGrafter"/>
</dbReference>
<protein>
    <submittedName>
        <fullName evidence="6">HTH-type transcriptional regulator DmlR</fullName>
    </submittedName>
</protein>
<evidence type="ECO:0000313" key="6">
    <source>
        <dbReference type="EMBL" id="SHO58921.1"/>
    </source>
</evidence>
<accession>A0A1M7Z217</accession>
<reference evidence="7" key="1">
    <citation type="submission" date="2016-12" db="EMBL/GenBank/DDBJ databases">
        <authorList>
            <person name="Rodrigo-Torres L."/>
            <person name="Arahal R.D."/>
            <person name="Lucena T."/>
        </authorList>
    </citation>
    <scope>NUCLEOTIDE SEQUENCE [LARGE SCALE GENOMIC DNA]</scope>
</reference>
<dbReference type="Pfam" id="PF03466">
    <property type="entry name" value="LysR_substrate"/>
    <property type="match status" value="1"/>
</dbReference>
<keyword evidence="2" id="KW-0805">Transcription regulation</keyword>
<dbReference type="InterPro" id="IPR058163">
    <property type="entry name" value="LysR-type_TF_proteobact-type"/>
</dbReference>
<dbReference type="InterPro" id="IPR000847">
    <property type="entry name" value="LysR_HTH_N"/>
</dbReference>
<dbReference type="CDD" id="cd08422">
    <property type="entry name" value="PBP2_CrgA_like"/>
    <property type="match status" value="1"/>
</dbReference>
<dbReference type="SUPFAM" id="SSF46785">
    <property type="entry name" value="Winged helix' DNA-binding domain"/>
    <property type="match status" value="1"/>
</dbReference>
<dbReference type="InterPro" id="IPR036388">
    <property type="entry name" value="WH-like_DNA-bd_sf"/>
</dbReference>
<evidence type="ECO:0000256" key="4">
    <source>
        <dbReference type="ARBA" id="ARBA00023163"/>
    </source>
</evidence>
<evidence type="ECO:0000256" key="3">
    <source>
        <dbReference type="ARBA" id="ARBA00023125"/>
    </source>
</evidence>
<dbReference type="AlphaFoldDB" id="A0A1M7Z217"/>
<dbReference type="GO" id="GO:0003700">
    <property type="term" value="F:DNA-binding transcription factor activity"/>
    <property type="evidence" value="ECO:0007669"/>
    <property type="project" value="InterPro"/>
</dbReference>
<dbReference type="SUPFAM" id="SSF53850">
    <property type="entry name" value="Periplasmic binding protein-like II"/>
    <property type="match status" value="1"/>
</dbReference>
<organism evidence="6 7">
    <name type="scientific">Vibrio quintilis</name>
    <dbReference type="NCBI Taxonomy" id="1117707"/>
    <lineage>
        <taxon>Bacteria</taxon>
        <taxon>Pseudomonadati</taxon>
        <taxon>Pseudomonadota</taxon>
        <taxon>Gammaproteobacteria</taxon>
        <taxon>Vibrionales</taxon>
        <taxon>Vibrionaceae</taxon>
        <taxon>Vibrio</taxon>
    </lineage>
</organism>
<feature type="domain" description="HTH lysR-type" evidence="5">
    <location>
        <begin position="3"/>
        <end position="60"/>
    </location>
</feature>